<dbReference type="AlphaFoldDB" id="A0AAE0LD17"/>
<organism evidence="7 8">
    <name type="scientific">Cymbomonas tetramitiformis</name>
    <dbReference type="NCBI Taxonomy" id="36881"/>
    <lineage>
        <taxon>Eukaryota</taxon>
        <taxon>Viridiplantae</taxon>
        <taxon>Chlorophyta</taxon>
        <taxon>Pyramimonadophyceae</taxon>
        <taxon>Pyramimonadales</taxon>
        <taxon>Pyramimonadaceae</taxon>
        <taxon>Cymbomonas</taxon>
    </lineage>
</organism>
<comment type="caution">
    <text evidence="7">The sequence shown here is derived from an EMBL/GenBank/DDBJ whole genome shotgun (WGS) entry which is preliminary data.</text>
</comment>
<proteinExistence type="inferred from homology"/>
<dbReference type="PANTHER" id="PTHR12300">
    <property type="entry name" value="HVA22-LIKE PROTEINS"/>
    <property type="match status" value="1"/>
</dbReference>
<keyword evidence="8" id="KW-1185">Reference proteome</keyword>
<feature type="transmembrane region" description="Helical" evidence="6">
    <location>
        <begin position="40"/>
        <end position="63"/>
    </location>
</feature>
<accession>A0AAE0LD17</accession>
<dbReference type="EMBL" id="LGRX02004333">
    <property type="protein sequence ID" value="KAK3280607.1"/>
    <property type="molecule type" value="Genomic_DNA"/>
</dbReference>
<dbReference type="Pfam" id="PF03134">
    <property type="entry name" value="TB2_DP1_HVA22"/>
    <property type="match status" value="1"/>
</dbReference>
<evidence type="ECO:0000256" key="4">
    <source>
        <dbReference type="ARBA" id="ARBA00022989"/>
    </source>
</evidence>
<protein>
    <recommendedName>
        <fullName evidence="6">HVA22-like protein</fullName>
    </recommendedName>
</protein>
<evidence type="ECO:0000256" key="1">
    <source>
        <dbReference type="ARBA" id="ARBA00004141"/>
    </source>
</evidence>
<dbReference type="PANTHER" id="PTHR12300:SF161">
    <property type="entry name" value="RECEPTOR EXPRESSION-ENHANCING PROTEIN"/>
    <property type="match status" value="1"/>
</dbReference>
<dbReference type="Proteomes" id="UP001190700">
    <property type="component" value="Unassembled WGS sequence"/>
</dbReference>
<evidence type="ECO:0000256" key="6">
    <source>
        <dbReference type="RuleBase" id="RU362006"/>
    </source>
</evidence>
<comment type="caution">
    <text evidence="6">Lacks conserved residue(s) required for the propagation of feature annotation.</text>
</comment>
<gene>
    <name evidence="7" type="ORF">CYMTET_11559</name>
</gene>
<evidence type="ECO:0000313" key="7">
    <source>
        <dbReference type="EMBL" id="KAK3280607.1"/>
    </source>
</evidence>
<sequence length="151" mass="17474">MFGIFSIFTSLFVALAYPLYITINVLEAPTTSAVEQWMSYWMLFAVLSTLEWFFGLSMFPLYYELKTLFILWLTLPKTKGAWIIYTKYIRPKLRKTRVSTGDSSMKVSAGNPARDREVLQSATTFLKEHNPGMYEKAFAQAKQRAAHINYK</sequence>
<dbReference type="InterPro" id="IPR004345">
    <property type="entry name" value="TB2_DP1_HVA22"/>
</dbReference>
<evidence type="ECO:0000256" key="3">
    <source>
        <dbReference type="ARBA" id="ARBA00022692"/>
    </source>
</evidence>
<evidence type="ECO:0000256" key="5">
    <source>
        <dbReference type="ARBA" id="ARBA00023136"/>
    </source>
</evidence>
<name>A0AAE0LD17_9CHLO</name>
<keyword evidence="4 6" id="KW-1133">Transmembrane helix</keyword>
<evidence type="ECO:0000313" key="8">
    <source>
        <dbReference type="Proteomes" id="UP001190700"/>
    </source>
</evidence>
<comment type="similarity">
    <text evidence="2 6">Belongs to the DP1 family.</text>
</comment>
<evidence type="ECO:0000256" key="2">
    <source>
        <dbReference type="ARBA" id="ARBA00008573"/>
    </source>
</evidence>
<reference evidence="7 8" key="1">
    <citation type="journal article" date="2015" name="Genome Biol. Evol.">
        <title>Comparative Genomics of a Bacterivorous Green Alga Reveals Evolutionary Causalities and Consequences of Phago-Mixotrophic Mode of Nutrition.</title>
        <authorList>
            <person name="Burns J.A."/>
            <person name="Paasch A."/>
            <person name="Narechania A."/>
            <person name="Kim E."/>
        </authorList>
    </citation>
    <scope>NUCLEOTIDE SEQUENCE [LARGE SCALE GENOMIC DNA]</scope>
    <source>
        <strain evidence="7 8">PLY_AMNH</strain>
    </source>
</reference>
<dbReference type="GO" id="GO:0016020">
    <property type="term" value="C:membrane"/>
    <property type="evidence" value="ECO:0007669"/>
    <property type="project" value="UniProtKB-SubCell"/>
</dbReference>
<keyword evidence="3 6" id="KW-0812">Transmembrane</keyword>
<comment type="subcellular location">
    <subcellularLocation>
        <location evidence="1 6">Membrane</location>
        <topology evidence="1 6">Multi-pass membrane protein</topology>
    </subcellularLocation>
</comment>
<keyword evidence="5 6" id="KW-0472">Membrane</keyword>